<dbReference type="EMBL" id="JAAVJI010000007">
    <property type="protein sequence ID" value="NJP01905.1"/>
    <property type="molecule type" value="Genomic_DNA"/>
</dbReference>
<name>A0ABX0YES3_9PSED</name>
<dbReference type="InterPro" id="IPR037523">
    <property type="entry name" value="VOC_core"/>
</dbReference>
<sequence>MPIKYAHTNIISSNWLRLANFYIKVFDCKVLGPCRNLHGQSLSLGTGVKDAEIEGVHLALPGYSKEGPTLEIFQYRKYRERPLGYANSTGLAHIAFEVKSISEICAEVAIHGGKFLGKIVNQTVEGVGVCEFAYVRDPDGNIIEVLRWKKNGIPCPV</sequence>
<keyword evidence="3" id="KW-1185">Reference proteome</keyword>
<gene>
    <name evidence="2" type="ORF">HBH25_13720</name>
</gene>
<dbReference type="Proteomes" id="UP000746535">
    <property type="component" value="Unassembled WGS sequence"/>
</dbReference>
<dbReference type="Gene3D" id="3.10.180.10">
    <property type="entry name" value="2,3-Dihydroxybiphenyl 1,2-Dioxygenase, domain 1"/>
    <property type="match status" value="1"/>
</dbReference>
<feature type="domain" description="VOC" evidence="1">
    <location>
        <begin position="4"/>
        <end position="148"/>
    </location>
</feature>
<dbReference type="InterPro" id="IPR004360">
    <property type="entry name" value="Glyas_Fos-R_dOase_dom"/>
</dbReference>
<dbReference type="SUPFAM" id="SSF54593">
    <property type="entry name" value="Glyoxalase/Bleomycin resistance protein/Dihydroxybiphenyl dioxygenase"/>
    <property type="match status" value="1"/>
</dbReference>
<evidence type="ECO:0000313" key="2">
    <source>
        <dbReference type="EMBL" id="NJP01905.1"/>
    </source>
</evidence>
<reference evidence="2 3" key="1">
    <citation type="submission" date="2020-03" db="EMBL/GenBank/DDBJ databases">
        <authorList>
            <person name="Wang L."/>
            <person name="He N."/>
            <person name="Li Y."/>
            <person name="Fang Y."/>
            <person name="Zhang F."/>
        </authorList>
    </citation>
    <scope>NUCLEOTIDE SEQUENCE [LARGE SCALE GENOMIC DNA]</scope>
    <source>
        <strain evidence="3">hsmgli-8</strain>
    </source>
</reference>
<evidence type="ECO:0000259" key="1">
    <source>
        <dbReference type="PROSITE" id="PS51819"/>
    </source>
</evidence>
<evidence type="ECO:0000313" key="3">
    <source>
        <dbReference type="Proteomes" id="UP000746535"/>
    </source>
</evidence>
<dbReference type="Pfam" id="PF00903">
    <property type="entry name" value="Glyoxalase"/>
    <property type="match status" value="1"/>
</dbReference>
<accession>A0ABX0YES3</accession>
<protein>
    <submittedName>
        <fullName evidence="2">VOC family protein</fullName>
    </submittedName>
</protein>
<comment type="caution">
    <text evidence="2">The sequence shown here is derived from an EMBL/GenBank/DDBJ whole genome shotgun (WGS) entry which is preliminary data.</text>
</comment>
<proteinExistence type="predicted"/>
<dbReference type="CDD" id="cd06587">
    <property type="entry name" value="VOC"/>
    <property type="match status" value="1"/>
</dbReference>
<dbReference type="InterPro" id="IPR029068">
    <property type="entry name" value="Glyas_Bleomycin-R_OHBP_Dase"/>
</dbReference>
<organism evidence="2 3">
    <name type="scientific">Pseudomonas quercus</name>
    <dbReference type="NCBI Taxonomy" id="2722792"/>
    <lineage>
        <taxon>Bacteria</taxon>
        <taxon>Pseudomonadati</taxon>
        <taxon>Pseudomonadota</taxon>
        <taxon>Gammaproteobacteria</taxon>
        <taxon>Pseudomonadales</taxon>
        <taxon>Pseudomonadaceae</taxon>
        <taxon>Pseudomonas</taxon>
    </lineage>
</organism>
<dbReference type="PROSITE" id="PS51819">
    <property type="entry name" value="VOC"/>
    <property type="match status" value="1"/>
</dbReference>